<evidence type="ECO:0000313" key="3">
    <source>
        <dbReference type="Proteomes" id="UP000824139"/>
    </source>
</evidence>
<name>A0A9D1K559_9BACT</name>
<dbReference type="AlphaFoldDB" id="A0A9D1K559"/>
<reference evidence="2" key="1">
    <citation type="submission" date="2020-10" db="EMBL/GenBank/DDBJ databases">
        <authorList>
            <person name="Gilroy R."/>
        </authorList>
    </citation>
    <scope>NUCLEOTIDE SEQUENCE</scope>
    <source>
        <strain evidence="2">CHK152-2994</strain>
    </source>
</reference>
<evidence type="ECO:0000256" key="1">
    <source>
        <dbReference type="SAM" id="MobiDB-lite"/>
    </source>
</evidence>
<dbReference type="Proteomes" id="UP000824139">
    <property type="component" value="Unassembled WGS sequence"/>
</dbReference>
<comment type="caution">
    <text evidence="2">The sequence shown here is derived from an EMBL/GenBank/DDBJ whole genome shotgun (WGS) entry which is preliminary data.</text>
</comment>
<feature type="compositionally biased region" description="Low complexity" evidence="1">
    <location>
        <begin position="69"/>
        <end position="81"/>
    </location>
</feature>
<feature type="compositionally biased region" description="Polar residues" evidence="1">
    <location>
        <begin position="82"/>
        <end position="102"/>
    </location>
</feature>
<feature type="region of interest" description="Disordered" evidence="1">
    <location>
        <begin position="33"/>
        <end position="102"/>
    </location>
</feature>
<sequence length="102" mass="11368">MKRYLILFSILVVGMLAIVDAKTRLDELEEVAATTPSQVEMKREIPKSSGSGIQEKMDNTPSQLAFPKNPNNNPQVQNSPQKLSPQFRDSTTPKPMENLQSP</sequence>
<evidence type="ECO:0000313" key="2">
    <source>
        <dbReference type="EMBL" id="HIS83828.1"/>
    </source>
</evidence>
<organism evidence="2 3">
    <name type="scientific">Candidatus Scatenecus faecavium</name>
    <dbReference type="NCBI Taxonomy" id="2840915"/>
    <lineage>
        <taxon>Bacteria</taxon>
        <taxon>Candidatus Scatenecus</taxon>
    </lineage>
</organism>
<proteinExistence type="predicted"/>
<reference evidence="2" key="2">
    <citation type="journal article" date="2021" name="PeerJ">
        <title>Extensive microbial diversity within the chicken gut microbiome revealed by metagenomics and culture.</title>
        <authorList>
            <person name="Gilroy R."/>
            <person name="Ravi A."/>
            <person name="Getino M."/>
            <person name="Pursley I."/>
            <person name="Horton D.L."/>
            <person name="Alikhan N.F."/>
            <person name="Baker D."/>
            <person name="Gharbi K."/>
            <person name="Hall N."/>
            <person name="Watson M."/>
            <person name="Adriaenssens E.M."/>
            <person name="Foster-Nyarko E."/>
            <person name="Jarju S."/>
            <person name="Secka A."/>
            <person name="Antonio M."/>
            <person name="Oren A."/>
            <person name="Chaudhuri R.R."/>
            <person name="La Ragione R."/>
            <person name="Hildebrand F."/>
            <person name="Pallen M.J."/>
        </authorList>
    </citation>
    <scope>NUCLEOTIDE SEQUENCE</scope>
    <source>
        <strain evidence="2">CHK152-2994</strain>
    </source>
</reference>
<dbReference type="EMBL" id="DVJO01000210">
    <property type="protein sequence ID" value="HIS83828.1"/>
    <property type="molecule type" value="Genomic_DNA"/>
</dbReference>
<gene>
    <name evidence="2" type="ORF">IAD41_09525</name>
</gene>
<accession>A0A9D1K559</accession>
<protein>
    <submittedName>
        <fullName evidence="2">Uncharacterized protein</fullName>
    </submittedName>
</protein>